<protein>
    <submittedName>
        <fullName evidence="6">Carboxyl-terminal processing protease</fullName>
    </submittedName>
</protein>
<dbReference type="GO" id="GO:0006508">
    <property type="term" value="P:proteolysis"/>
    <property type="evidence" value="ECO:0007669"/>
    <property type="project" value="UniProtKB-KW"/>
</dbReference>
<dbReference type="EMBL" id="FWYB01000001">
    <property type="protein sequence ID" value="SMC62339.1"/>
    <property type="molecule type" value="Genomic_DNA"/>
</dbReference>
<dbReference type="Pfam" id="PF17804">
    <property type="entry name" value="TSP_NTD"/>
    <property type="match status" value="1"/>
</dbReference>
<keyword evidence="7" id="KW-1185">Reference proteome</keyword>
<dbReference type="Pfam" id="PF03572">
    <property type="entry name" value="Peptidase_S41"/>
    <property type="match status" value="1"/>
</dbReference>
<evidence type="ECO:0000313" key="6">
    <source>
        <dbReference type="EMBL" id="SMC62339.1"/>
    </source>
</evidence>
<dbReference type="STRING" id="475255.SAMN04488101_101791"/>
<dbReference type="AlphaFoldDB" id="A0A1W2ANM6"/>
<feature type="signal peptide" evidence="4">
    <location>
        <begin position="1"/>
        <end position="23"/>
    </location>
</feature>
<dbReference type="SUPFAM" id="SSF50156">
    <property type="entry name" value="PDZ domain-like"/>
    <property type="match status" value="1"/>
</dbReference>
<evidence type="ECO:0000259" key="5">
    <source>
        <dbReference type="SMART" id="SM00245"/>
    </source>
</evidence>
<dbReference type="Gene3D" id="3.30.750.44">
    <property type="match status" value="1"/>
</dbReference>
<keyword evidence="3" id="KW-0720">Serine protease</keyword>
<keyword evidence="4" id="KW-0732">Signal</keyword>
<dbReference type="InterPro" id="IPR020992">
    <property type="entry name" value="Tail_Prtase_C"/>
</dbReference>
<dbReference type="InterPro" id="IPR004447">
    <property type="entry name" value="Peptidase_S41A"/>
</dbReference>
<reference evidence="6 7" key="1">
    <citation type="submission" date="2017-04" db="EMBL/GenBank/DDBJ databases">
        <authorList>
            <person name="Afonso C.L."/>
            <person name="Miller P.J."/>
            <person name="Scott M.A."/>
            <person name="Spackman E."/>
            <person name="Goraichik I."/>
            <person name="Dimitrov K.M."/>
            <person name="Suarez D.L."/>
            <person name="Swayne D.E."/>
        </authorList>
    </citation>
    <scope>NUCLEOTIDE SEQUENCE [LARGE SCALE GENOMIC DNA]</scope>
    <source>
        <strain evidence="6 7">DSM 19625</strain>
    </source>
</reference>
<evidence type="ECO:0000313" key="7">
    <source>
        <dbReference type="Proteomes" id="UP000192678"/>
    </source>
</evidence>
<accession>A0A1W2ANM6</accession>
<dbReference type="Gene3D" id="2.30.42.10">
    <property type="match status" value="1"/>
</dbReference>
<name>A0A1W2ANM6_9SPHI</name>
<evidence type="ECO:0000256" key="2">
    <source>
        <dbReference type="ARBA" id="ARBA00022801"/>
    </source>
</evidence>
<gene>
    <name evidence="6" type="ORF">SAMN04488101_101791</name>
</gene>
<dbReference type="GO" id="GO:0004175">
    <property type="term" value="F:endopeptidase activity"/>
    <property type="evidence" value="ECO:0007669"/>
    <property type="project" value="TreeGrafter"/>
</dbReference>
<evidence type="ECO:0000256" key="3">
    <source>
        <dbReference type="ARBA" id="ARBA00022825"/>
    </source>
</evidence>
<feature type="chain" id="PRO_5012845567" evidence="4">
    <location>
        <begin position="24"/>
        <end position="686"/>
    </location>
</feature>
<dbReference type="SMART" id="SM00245">
    <property type="entry name" value="TSPc"/>
    <property type="match status" value="1"/>
</dbReference>
<dbReference type="PANTHER" id="PTHR32060">
    <property type="entry name" value="TAIL-SPECIFIC PROTEASE"/>
    <property type="match status" value="1"/>
</dbReference>
<organism evidence="6 7">
    <name type="scientific">Pedobacter nyackensis</name>
    <dbReference type="NCBI Taxonomy" id="475255"/>
    <lineage>
        <taxon>Bacteria</taxon>
        <taxon>Pseudomonadati</taxon>
        <taxon>Bacteroidota</taxon>
        <taxon>Sphingobacteriia</taxon>
        <taxon>Sphingobacteriales</taxon>
        <taxon>Sphingobacteriaceae</taxon>
        <taxon>Pedobacter</taxon>
    </lineage>
</organism>
<keyword evidence="1 6" id="KW-0645">Protease</keyword>
<dbReference type="RefSeq" id="WP_084287334.1">
    <property type="nucleotide sequence ID" value="NZ_FWYB01000001.1"/>
</dbReference>
<dbReference type="InterPro" id="IPR036034">
    <property type="entry name" value="PDZ_sf"/>
</dbReference>
<dbReference type="GO" id="GO:0030288">
    <property type="term" value="C:outer membrane-bounded periplasmic space"/>
    <property type="evidence" value="ECO:0007669"/>
    <property type="project" value="TreeGrafter"/>
</dbReference>
<dbReference type="GO" id="GO:0007165">
    <property type="term" value="P:signal transduction"/>
    <property type="evidence" value="ECO:0007669"/>
    <property type="project" value="TreeGrafter"/>
</dbReference>
<keyword evidence="2" id="KW-0378">Hydrolase</keyword>
<feature type="domain" description="Tail specific protease" evidence="5">
    <location>
        <begin position="325"/>
        <end position="531"/>
    </location>
</feature>
<proteinExistence type="predicted"/>
<dbReference type="PANTHER" id="PTHR32060:SF22">
    <property type="entry name" value="CARBOXYL-TERMINAL-PROCESSING PEPTIDASE 3, CHLOROPLASTIC"/>
    <property type="match status" value="1"/>
</dbReference>
<dbReference type="CDD" id="cd07560">
    <property type="entry name" value="Peptidase_S41_CPP"/>
    <property type="match status" value="1"/>
</dbReference>
<dbReference type="OrthoDB" id="9812068at2"/>
<dbReference type="InterPro" id="IPR005151">
    <property type="entry name" value="Tail-specific_protease"/>
</dbReference>
<dbReference type="Proteomes" id="UP000192678">
    <property type="component" value="Unassembled WGS sequence"/>
</dbReference>
<dbReference type="InterPro" id="IPR029045">
    <property type="entry name" value="ClpP/crotonase-like_dom_sf"/>
</dbReference>
<evidence type="ECO:0000256" key="1">
    <source>
        <dbReference type="ARBA" id="ARBA00022670"/>
    </source>
</evidence>
<dbReference type="SUPFAM" id="SSF52096">
    <property type="entry name" value="ClpP/crotonase"/>
    <property type="match status" value="1"/>
</dbReference>
<dbReference type="Gene3D" id="3.90.226.10">
    <property type="entry name" value="2-enoyl-CoA Hydratase, Chain A, domain 1"/>
    <property type="match status" value="1"/>
</dbReference>
<dbReference type="GO" id="GO:0008236">
    <property type="term" value="F:serine-type peptidase activity"/>
    <property type="evidence" value="ECO:0007669"/>
    <property type="project" value="UniProtKB-KW"/>
</dbReference>
<dbReference type="InterPro" id="IPR040573">
    <property type="entry name" value="TSP_N"/>
</dbReference>
<evidence type="ECO:0000256" key="4">
    <source>
        <dbReference type="SAM" id="SignalP"/>
    </source>
</evidence>
<dbReference type="Pfam" id="PF11818">
    <property type="entry name" value="DUF3340"/>
    <property type="match status" value="1"/>
</dbReference>
<sequence length="686" mass="76858">MIQRFFLLINLFLLVVTSNCLYAQQVENDNGNQIFHSVSQTLKKNSFIGKSLFNDAFSGKLFHLYLNSLDEEHLILLQTDIDYLKKYALTLDDELNGNPPLFYIEVLKRYKIRVDEFEKNCEDILKKPFNLNNEAIDLQTISKTYPASSSVQKSKLKKYLMYEVLKAMGVLRKSNVNAGIANIQKQAMALVNTKFVNRCAKIKMGFSTIDFLGDYLKQVCLTVDPHTAYNTPKEASVMDSRNKGNICGVGMQLDEKNGYFSVLSLIKGGSALLSGKIKNGDLLLAIQEPGKETQNIAGWNLGEVIQRIIGEEDSEVILFFRNANAENFSVTLKRGQIANAAAKVRGFIIKKENRKTGYIVIPEFNNNVALDLEGQLIALIKEGVDGIVIDLRSNPGGAHELVATCAGYFIPQGPISQERSSKEGKVSVTVDRDPTMLYKGPLAILVSERSASASELFSSCLQDYNRAIIIGLPTLGKGSMFMSFSLAIEGESAEDIRNNKYGQLNITMGKYYRIKGPSVQLTGVIPDVIVPDYREMPQIRERKRPCALQADTVPPANYTYYNFGYDIPKAKRILNEQVKKDPQFAAIQKAKTWLQKQQTKPIPLNWEKFVAHEKATANGIGEAVRVSLLKEKLIVGLPTLKQQEFIINGQEEDEEDKAKLNKQWQEYLSGDVQLNLAVKAIKLMQK</sequence>